<dbReference type="CDD" id="cd00104">
    <property type="entry name" value="KAZAL_FS"/>
    <property type="match status" value="1"/>
</dbReference>
<dbReference type="Pfam" id="PF07648">
    <property type="entry name" value="Kazal_2"/>
    <property type="match status" value="1"/>
</dbReference>
<protein>
    <submittedName>
        <fullName evidence="2">Serine proteinase inhibitor TgPI-2, putative</fullName>
    </submittedName>
</protein>
<evidence type="ECO:0000259" key="1">
    <source>
        <dbReference type="PROSITE" id="PS51465"/>
    </source>
</evidence>
<dbReference type="PANTHER" id="PTHR21131:SF0">
    <property type="entry name" value="GEO10195P1-RELATED"/>
    <property type="match status" value="1"/>
</dbReference>
<proteinExistence type="predicted"/>
<dbReference type="PROSITE" id="PS51465">
    <property type="entry name" value="KAZAL_2"/>
    <property type="match status" value="1"/>
</dbReference>
<dbReference type="Gene3D" id="3.30.60.30">
    <property type="match status" value="1"/>
</dbReference>
<dbReference type="PANTHER" id="PTHR21131">
    <property type="entry name" value="SERINE-TYPE ENDOPEPTIDASE INHIBITOR"/>
    <property type="match status" value="1"/>
</dbReference>
<name>U6KQM0_EIMTE</name>
<dbReference type="AlphaFoldDB" id="U6KQM0"/>
<dbReference type="SUPFAM" id="SSF100895">
    <property type="entry name" value="Kazal-type serine protease inhibitors"/>
    <property type="match status" value="1"/>
</dbReference>
<dbReference type="EMBL" id="HG674237">
    <property type="protein sequence ID" value="CDJ39218.1"/>
    <property type="molecule type" value="Genomic_DNA"/>
</dbReference>
<keyword evidence="3" id="KW-1185">Reference proteome</keyword>
<feature type="domain" description="Kazal-like" evidence="1">
    <location>
        <begin position="12"/>
        <end position="56"/>
    </location>
</feature>
<dbReference type="InterPro" id="IPR002350">
    <property type="entry name" value="Kazal_dom"/>
</dbReference>
<evidence type="ECO:0000313" key="3">
    <source>
        <dbReference type="Proteomes" id="UP000030747"/>
    </source>
</evidence>
<sequence length="63" mass="6737">MALSGLPLVRPAAVREGCECPLTEDPVCGVDSKTYLNSCHLQCTQIEMKHKGECAESSLLSGE</sequence>
<dbReference type="GeneID" id="25253407"/>
<organism evidence="2 3">
    <name type="scientific">Eimeria tenella</name>
    <name type="common">Coccidian parasite</name>
    <dbReference type="NCBI Taxonomy" id="5802"/>
    <lineage>
        <taxon>Eukaryota</taxon>
        <taxon>Sar</taxon>
        <taxon>Alveolata</taxon>
        <taxon>Apicomplexa</taxon>
        <taxon>Conoidasida</taxon>
        <taxon>Coccidia</taxon>
        <taxon>Eucoccidiorida</taxon>
        <taxon>Eimeriorina</taxon>
        <taxon>Eimeriidae</taxon>
        <taxon>Eimeria</taxon>
    </lineage>
</organism>
<dbReference type="InterPro" id="IPR053265">
    <property type="entry name" value="Serpin"/>
</dbReference>
<accession>U6KQM0</accession>
<dbReference type="RefSeq" id="XP_013229973.1">
    <property type="nucleotide sequence ID" value="XM_013374519.1"/>
</dbReference>
<gene>
    <name evidence="2" type="ORF">ETH_00021460</name>
</gene>
<evidence type="ECO:0000313" key="2">
    <source>
        <dbReference type="EMBL" id="CDJ39218.1"/>
    </source>
</evidence>
<dbReference type="Proteomes" id="UP000030747">
    <property type="component" value="Unassembled WGS sequence"/>
</dbReference>
<reference evidence="2" key="1">
    <citation type="submission" date="2013-10" db="EMBL/GenBank/DDBJ databases">
        <title>Genomic analysis of the causative agents of coccidiosis in chickens.</title>
        <authorList>
            <person name="Reid A.J."/>
            <person name="Blake D."/>
            <person name="Billington K."/>
            <person name="Browne H."/>
            <person name="Dunn M."/>
            <person name="Hung S."/>
            <person name="Kawahara F."/>
            <person name="Miranda-Saavedra D."/>
            <person name="Mourier T."/>
            <person name="Nagra H."/>
            <person name="Otto T.D."/>
            <person name="Rawlings N."/>
            <person name="Sanchez A."/>
            <person name="Sanders M."/>
            <person name="Subramaniam C."/>
            <person name="Tay Y."/>
            <person name="Dear P."/>
            <person name="Doerig C."/>
            <person name="Gruber A."/>
            <person name="Parkinson J."/>
            <person name="Shirley M."/>
            <person name="Wan K.L."/>
            <person name="Berriman M."/>
            <person name="Tomley F."/>
            <person name="Pain A."/>
        </authorList>
    </citation>
    <scope>NUCLEOTIDE SEQUENCE [LARGE SCALE GENOMIC DNA]</scope>
    <source>
        <strain evidence="2">Houghton</strain>
    </source>
</reference>
<dbReference type="PROSITE" id="PS00282">
    <property type="entry name" value="KAZAL_1"/>
    <property type="match status" value="1"/>
</dbReference>
<dbReference type="VEuPathDB" id="ToxoDB:ETH_00021460"/>
<dbReference type="OrthoDB" id="328123at2759"/>
<dbReference type="VEuPathDB" id="ToxoDB:ETH2_1264200"/>
<dbReference type="SMART" id="SM00280">
    <property type="entry name" value="KAZAL"/>
    <property type="match status" value="1"/>
</dbReference>
<dbReference type="InterPro" id="IPR036058">
    <property type="entry name" value="Kazal_dom_sf"/>
</dbReference>
<reference evidence="2" key="2">
    <citation type="submission" date="2013-10" db="EMBL/GenBank/DDBJ databases">
        <authorList>
            <person name="Aslett M."/>
        </authorList>
    </citation>
    <scope>NUCLEOTIDE SEQUENCE [LARGE SCALE GENOMIC DNA]</scope>
    <source>
        <strain evidence="2">Houghton</strain>
    </source>
</reference>